<protein>
    <submittedName>
        <fullName evidence="1">Uncharacterized protein</fullName>
    </submittedName>
</protein>
<name>A0A544VRM5_9MYCO</name>
<dbReference type="Proteomes" id="UP000315759">
    <property type="component" value="Unassembled WGS sequence"/>
</dbReference>
<accession>A0A544VRM5</accession>
<reference evidence="1 2" key="1">
    <citation type="submission" date="2018-10" db="EMBL/GenBank/DDBJ databases">
        <title>Draft genome of Mycobacterium hodleri strain B.</title>
        <authorList>
            <person name="Amande T.J."/>
            <person name="Mcgenity T.J."/>
        </authorList>
    </citation>
    <scope>NUCLEOTIDE SEQUENCE [LARGE SCALE GENOMIC DNA]</scope>
    <source>
        <strain evidence="1 2">B</strain>
    </source>
</reference>
<keyword evidence="2" id="KW-1185">Reference proteome</keyword>
<sequence length="61" mass="6994">MSEQVALTQLEDRLSSVYVDIPTDRIQSAMRSAQAQFENSKIRDFVPLLVERRVRAELANT</sequence>
<dbReference type="AlphaFoldDB" id="A0A544VRM5"/>
<comment type="caution">
    <text evidence="1">The sequence shown here is derived from an EMBL/GenBank/DDBJ whole genome shotgun (WGS) entry which is preliminary data.</text>
</comment>
<proteinExistence type="predicted"/>
<organism evidence="1 2">
    <name type="scientific">Mycolicibacterium hodleri</name>
    <dbReference type="NCBI Taxonomy" id="49897"/>
    <lineage>
        <taxon>Bacteria</taxon>
        <taxon>Bacillati</taxon>
        <taxon>Actinomycetota</taxon>
        <taxon>Actinomycetes</taxon>
        <taxon>Mycobacteriales</taxon>
        <taxon>Mycobacteriaceae</taxon>
        <taxon>Mycolicibacterium</taxon>
    </lineage>
</organism>
<dbReference type="Gene3D" id="1.10.8.1060">
    <property type="entry name" value="Corynebacterium glutamicum thioredoxin-dependent arsenate reductase, N-terminal domain"/>
    <property type="match status" value="1"/>
</dbReference>
<dbReference type="EMBL" id="VIFX01000065">
    <property type="protein sequence ID" value="TQR82630.1"/>
    <property type="molecule type" value="Genomic_DNA"/>
</dbReference>
<evidence type="ECO:0000313" key="1">
    <source>
        <dbReference type="EMBL" id="TQR82630.1"/>
    </source>
</evidence>
<evidence type="ECO:0000313" key="2">
    <source>
        <dbReference type="Proteomes" id="UP000315759"/>
    </source>
</evidence>
<dbReference type="NCBIfam" id="NF046112">
    <property type="entry name" value="MSMEG_6209_Nter"/>
    <property type="match status" value="1"/>
</dbReference>
<gene>
    <name evidence="1" type="ORF">D8S82_31055</name>
</gene>
<dbReference type="RefSeq" id="WP_142555781.1">
    <property type="nucleotide sequence ID" value="NZ_VIFX01000065.1"/>
</dbReference>